<proteinExistence type="predicted"/>
<name>A0ABS7CJ75_9BACL</name>
<evidence type="ECO:0000313" key="1">
    <source>
        <dbReference type="EMBL" id="MBW7460938.1"/>
    </source>
</evidence>
<organism evidence="1 2">
    <name type="scientific">Paenibacillus sepulcri</name>
    <dbReference type="NCBI Taxonomy" id="359917"/>
    <lineage>
        <taxon>Bacteria</taxon>
        <taxon>Bacillati</taxon>
        <taxon>Bacillota</taxon>
        <taxon>Bacilli</taxon>
        <taxon>Bacillales</taxon>
        <taxon>Paenibacillaceae</taxon>
        <taxon>Paenibacillus</taxon>
    </lineage>
</organism>
<dbReference type="Gene3D" id="3.40.50.300">
    <property type="entry name" value="P-loop containing nucleotide triphosphate hydrolases"/>
    <property type="match status" value="1"/>
</dbReference>
<dbReference type="Proteomes" id="UP001519887">
    <property type="component" value="Unassembled WGS sequence"/>
</dbReference>
<reference evidence="1 2" key="1">
    <citation type="submission" date="2021-07" db="EMBL/GenBank/DDBJ databases">
        <title>Paenibacillus radiodurans sp. nov., isolated from the southeastern edge of Tengger Desert.</title>
        <authorList>
            <person name="Zhang G."/>
        </authorList>
    </citation>
    <scope>NUCLEOTIDE SEQUENCE [LARGE SCALE GENOMIC DNA]</scope>
    <source>
        <strain evidence="1 2">CCM 7311</strain>
    </source>
</reference>
<comment type="caution">
    <text evidence="1">The sequence shown here is derived from an EMBL/GenBank/DDBJ whole genome shotgun (WGS) entry which is preliminary data.</text>
</comment>
<dbReference type="SUPFAM" id="SSF52540">
    <property type="entry name" value="P-loop containing nucleoside triphosphate hydrolases"/>
    <property type="match status" value="1"/>
</dbReference>
<dbReference type="EMBL" id="JAHZIK010002567">
    <property type="protein sequence ID" value="MBW7460938.1"/>
    <property type="molecule type" value="Genomic_DNA"/>
</dbReference>
<dbReference type="InterPro" id="IPR027417">
    <property type="entry name" value="P-loop_NTPase"/>
</dbReference>
<sequence>SSSPMRDEQMAVVDKILTDLGAAGKPQLTIFNKIDKYNRDELGMLPTKGLDALEISAFSADDLLRLREAIQENMTGDTRTFVLPAERGDLIALAYRTGEVTKQEVDGDLLRLTVELNKQDYEVHGYKLEAYSEQ</sequence>
<protein>
    <submittedName>
        <fullName evidence="1">GTPase HflX</fullName>
    </submittedName>
</protein>
<evidence type="ECO:0000313" key="2">
    <source>
        <dbReference type="Proteomes" id="UP001519887"/>
    </source>
</evidence>
<feature type="non-terminal residue" evidence="1">
    <location>
        <position position="1"/>
    </location>
</feature>
<gene>
    <name evidence="1" type="ORF">K0U00_43475</name>
</gene>
<accession>A0ABS7CJ75</accession>
<keyword evidence="2" id="KW-1185">Reference proteome</keyword>